<dbReference type="Gene3D" id="3.15.10.30">
    <property type="entry name" value="Haemolymph juvenile hormone binding protein"/>
    <property type="match status" value="1"/>
</dbReference>
<dbReference type="KEGG" id="pxy:105392462"/>
<evidence type="ECO:0000313" key="2">
    <source>
        <dbReference type="Proteomes" id="UP000653454"/>
    </source>
</evidence>
<dbReference type="EMBL" id="CAJHNJ030000064">
    <property type="protein sequence ID" value="CAG9133554.1"/>
    <property type="molecule type" value="Genomic_DNA"/>
</dbReference>
<dbReference type="InterPro" id="IPR038606">
    <property type="entry name" value="To_sf"/>
</dbReference>
<organism evidence="1 2">
    <name type="scientific">Plutella xylostella</name>
    <name type="common">Diamondback moth</name>
    <name type="synonym">Plutella maculipennis</name>
    <dbReference type="NCBI Taxonomy" id="51655"/>
    <lineage>
        <taxon>Eukaryota</taxon>
        <taxon>Metazoa</taxon>
        <taxon>Ecdysozoa</taxon>
        <taxon>Arthropoda</taxon>
        <taxon>Hexapoda</taxon>
        <taxon>Insecta</taxon>
        <taxon>Pterygota</taxon>
        <taxon>Neoptera</taxon>
        <taxon>Endopterygota</taxon>
        <taxon>Lepidoptera</taxon>
        <taxon>Glossata</taxon>
        <taxon>Ditrysia</taxon>
        <taxon>Yponomeutoidea</taxon>
        <taxon>Plutellidae</taxon>
        <taxon>Plutella</taxon>
    </lineage>
</organism>
<keyword evidence="2" id="KW-1185">Reference proteome</keyword>
<dbReference type="InterPro" id="IPR010562">
    <property type="entry name" value="Haemolymph_juvenile_hormone-bd"/>
</dbReference>
<dbReference type="AlphaFoldDB" id="A0A8S4G0V3"/>
<sequence>MLKIVKAVIVFATLQDIVLARVAPDFIKACPAITPACLKKNIQDTLPAFIKGVPSLNIEPTDPLQLMVKDFEPQAGIKLSLDGRMTGIKTCIVDSAKYEKNILDIDLHCNITIKGKYQASGRILIVSINGDGDAKIKGNNIIVNARLKFEDQVRNGITYHVLKDTAVKHRFGDRVHFALTNLFKGNPEISNAVLTFLNENWKEVAHELGTPVVNLAVKRVLDIVKKLFTSVPKSELFP</sequence>
<comment type="caution">
    <text evidence="1">The sequence shown here is derived from an EMBL/GenBank/DDBJ whole genome shotgun (WGS) entry which is preliminary data.</text>
</comment>
<dbReference type="SMART" id="SM00700">
    <property type="entry name" value="JHBP"/>
    <property type="match status" value="1"/>
</dbReference>
<dbReference type="GO" id="GO:0005615">
    <property type="term" value="C:extracellular space"/>
    <property type="evidence" value="ECO:0007669"/>
    <property type="project" value="TreeGrafter"/>
</dbReference>
<dbReference type="PANTHER" id="PTHR11008">
    <property type="entry name" value="PROTEIN TAKEOUT-LIKE PROTEIN"/>
    <property type="match status" value="1"/>
</dbReference>
<reference evidence="1" key="1">
    <citation type="submission" date="2020-11" db="EMBL/GenBank/DDBJ databases">
        <authorList>
            <person name="Whiteford S."/>
        </authorList>
    </citation>
    <scope>NUCLEOTIDE SEQUENCE</scope>
</reference>
<protein>
    <submittedName>
        <fullName evidence="1">(diamondback moth) hypothetical protein</fullName>
    </submittedName>
</protein>
<dbReference type="Pfam" id="PF06585">
    <property type="entry name" value="JHBP"/>
    <property type="match status" value="1"/>
</dbReference>
<dbReference type="OrthoDB" id="7419171at2759"/>
<accession>A0A8S4G0V3</accession>
<dbReference type="PANTHER" id="PTHR11008:SF32">
    <property type="entry name" value="CIRCADIAN CLOCK-CONTROLLED PROTEIN DAYWAKE-RELATED"/>
    <property type="match status" value="1"/>
</dbReference>
<proteinExistence type="predicted"/>
<dbReference type="Proteomes" id="UP000653454">
    <property type="component" value="Unassembled WGS sequence"/>
</dbReference>
<evidence type="ECO:0000313" key="1">
    <source>
        <dbReference type="EMBL" id="CAG9133554.1"/>
    </source>
</evidence>
<name>A0A8S4G0V3_PLUXY</name>
<gene>
    <name evidence="1" type="ORF">PLXY2_LOCUS11846</name>
</gene>